<dbReference type="PANTHER" id="PTHR10352">
    <property type="entry name" value="EUKARYOTIC TRANSLATION INITIATION FACTOR 3 SUBUNIT G"/>
    <property type="match status" value="1"/>
</dbReference>
<accession>A0A8H5FH37</accession>
<dbReference type="GO" id="GO:0003723">
    <property type="term" value="F:RNA binding"/>
    <property type="evidence" value="ECO:0007669"/>
    <property type="project" value="UniProtKB-UniRule"/>
</dbReference>
<dbReference type="SUPFAM" id="SSF54928">
    <property type="entry name" value="RNA-binding domain, RBD"/>
    <property type="match status" value="1"/>
</dbReference>
<comment type="function">
    <text evidence="5">RNA-binding component of the eukaryotic translation initiation factor 3 (eIF-3) complex, which is involved in protein synthesis of a specialized repertoire of mRNAs and, together with other initiation factors, stimulates binding of mRNA and methionyl-tRNAi to the 40S ribosome. The eIF-3 complex specifically targets and initiates translation of a subset of mRNAs involved in cell proliferation. This subunit can bind 18S rRNA.</text>
</comment>
<keyword evidence="3 6" id="KW-0694">RNA-binding</keyword>
<evidence type="ECO:0000313" key="10">
    <source>
        <dbReference type="EMBL" id="KAF5336536.1"/>
    </source>
</evidence>
<feature type="region of interest" description="Disordered" evidence="7">
    <location>
        <begin position="155"/>
        <end position="220"/>
    </location>
</feature>
<dbReference type="CDD" id="cd12408">
    <property type="entry name" value="RRM_eIF3G_like"/>
    <property type="match status" value="1"/>
</dbReference>
<comment type="similarity">
    <text evidence="5">Belongs to the eIF-3 subunit G family.</text>
</comment>
<keyword evidence="11" id="KW-1185">Reference proteome</keyword>
<dbReference type="GO" id="GO:0033290">
    <property type="term" value="C:eukaryotic 48S preinitiation complex"/>
    <property type="evidence" value="ECO:0007669"/>
    <property type="project" value="UniProtKB-UniRule"/>
</dbReference>
<dbReference type="InterPro" id="IPR017334">
    <property type="entry name" value="eIF3_g"/>
</dbReference>
<dbReference type="Pfam" id="PF12353">
    <property type="entry name" value="eIF3g"/>
    <property type="match status" value="1"/>
</dbReference>
<evidence type="ECO:0000256" key="6">
    <source>
        <dbReference type="PROSITE-ProRule" id="PRU00176"/>
    </source>
</evidence>
<name>A0A8H5FH37_9AGAR</name>
<proteinExistence type="inferred from homology"/>
<comment type="subunit">
    <text evidence="5">Component of the eukaryotic translation initiation factor 3 (eIF-3) complex.</text>
</comment>
<reference evidence="10 11" key="1">
    <citation type="journal article" date="2020" name="ISME J.">
        <title>Uncovering the hidden diversity of litter-decomposition mechanisms in mushroom-forming fungi.</title>
        <authorList>
            <person name="Floudas D."/>
            <person name="Bentzer J."/>
            <person name="Ahren D."/>
            <person name="Johansson T."/>
            <person name="Persson P."/>
            <person name="Tunlid A."/>
        </authorList>
    </citation>
    <scope>NUCLEOTIDE SEQUENCE [LARGE SCALE GENOMIC DNA]</scope>
    <source>
        <strain evidence="10 11">CBS 175.51</strain>
    </source>
</reference>
<keyword evidence="8" id="KW-0812">Transmembrane</keyword>
<dbReference type="Pfam" id="PF23585">
    <property type="entry name" value="DUF7137"/>
    <property type="match status" value="1"/>
</dbReference>
<sequence>MSAAAQKTSWADDIDDLDGQLPQNEEFVDDNGVRTIIEYTVNEDGKKVKITRKIKRTLQKSVVDHAVAERQKWAKFGLEKGHPPGPDRATTTVGENVALKITAGNKQQDQEQNAEDSTKLKLKAGGAGKVSCRLCKGDHFTAKCPHKNVLGGLDAGGMGETDDLGQEPAPAGPSAVGGPSGATGSKYVPPSMRAGAGRGAGESMRNPGGVGGRGGADDLPTLRVTNISEDTGENDLRELFGVFGRVARVYVGRDRETGAGKGFAFVSFEDRSVAQKAMEKVNGRGYDNLILSVQWSRRSAQMSPQNANAAGQNPVPAAPATIPVAIPATITAPPISAATPSVVAAPDPQQGQQQSSASDSNSSSVSTTRFTIPITAPVGIVRVTEPSVALGPAAIAPLFKIWPTGNPNNASANWIVFGWNITDVVDHPGVTPTSLTVRVGCANGYGYPVGGSIGDGLASTTTYIPSALDAPAGTGTDQGQNAEGLVPATRTAATWDPVDYASSHPEIPVPQGMCTLSIADPARSGVWSAANRPGYLSPNTAALSFGVYTGEAYTPLISGGYVCAGCTPNSIVTAYQANPIPMSLLVTFVVCFLSGAGILFRGYSKSSAKENMVGKGVREGSVGRIPEKEVVLGEIVLGSDEEGLDGEALMTAALAVVLDEAGED</sequence>
<keyword evidence="8" id="KW-0472">Membrane</keyword>
<dbReference type="PROSITE" id="PS50102">
    <property type="entry name" value="RRM"/>
    <property type="match status" value="1"/>
</dbReference>
<dbReference type="InterPro" id="IPR000504">
    <property type="entry name" value="RRM_dom"/>
</dbReference>
<comment type="subcellular location">
    <subcellularLocation>
        <location evidence="5">Cytoplasm</location>
    </subcellularLocation>
</comment>
<evidence type="ECO:0000256" key="5">
    <source>
        <dbReference type="HAMAP-Rule" id="MF_03006"/>
    </source>
</evidence>
<feature type="transmembrane region" description="Helical" evidence="8">
    <location>
        <begin position="580"/>
        <end position="600"/>
    </location>
</feature>
<dbReference type="GO" id="GO:0005852">
    <property type="term" value="C:eukaryotic translation initiation factor 3 complex"/>
    <property type="evidence" value="ECO:0007669"/>
    <property type="project" value="UniProtKB-UniRule"/>
</dbReference>
<dbReference type="CDD" id="cd12933">
    <property type="entry name" value="eIF3G"/>
    <property type="match status" value="1"/>
</dbReference>
<dbReference type="Gene3D" id="3.30.70.330">
    <property type="match status" value="1"/>
</dbReference>
<evidence type="ECO:0000259" key="9">
    <source>
        <dbReference type="PROSITE" id="PS50102"/>
    </source>
</evidence>
<dbReference type="OrthoDB" id="639027at2759"/>
<dbReference type="InterPro" id="IPR012677">
    <property type="entry name" value="Nucleotide-bd_a/b_plait_sf"/>
</dbReference>
<gene>
    <name evidence="5" type="primary">TIF35</name>
    <name evidence="10" type="ORF">D9611_006729</name>
</gene>
<dbReference type="EMBL" id="JAACJK010000058">
    <property type="protein sequence ID" value="KAF5336536.1"/>
    <property type="molecule type" value="Genomic_DNA"/>
</dbReference>
<dbReference type="GO" id="GO:0001732">
    <property type="term" value="P:formation of cytoplasmic translation initiation complex"/>
    <property type="evidence" value="ECO:0007669"/>
    <property type="project" value="UniProtKB-UniRule"/>
</dbReference>
<evidence type="ECO:0000256" key="4">
    <source>
        <dbReference type="ARBA" id="ARBA00022917"/>
    </source>
</evidence>
<dbReference type="Pfam" id="PF00076">
    <property type="entry name" value="RRM_1"/>
    <property type="match status" value="1"/>
</dbReference>
<dbReference type="InterPro" id="IPR035979">
    <property type="entry name" value="RBD_domain_sf"/>
</dbReference>
<protein>
    <recommendedName>
        <fullName evidence="5">Eukaryotic translation initiation factor 3 subunit G</fullName>
        <shortName evidence="5">eIF3g</shortName>
    </recommendedName>
    <alternativeName>
        <fullName evidence="5">Eukaryotic translation initiation factor 3 RNA-binding subunit</fullName>
        <shortName evidence="5">eIF-3 RNA-binding subunit</shortName>
    </alternativeName>
    <alternativeName>
        <fullName evidence="5">Translation initiation factor eIF3 p33 subunit homolog</fullName>
        <shortName evidence="5">eIF3 p33 homolog</shortName>
    </alternativeName>
</protein>
<dbReference type="HAMAP" id="MF_03006">
    <property type="entry name" value="eIF3g"/>
    <property type="match status" value="1"/>
</dbReference>
<keyword evidence="1 5" id="KW-0963">Cytoplasm</keyword>
<dbReference type="GO" id="GO:0016282">
    <property type="term" value="C:eukaryotic 43S preinitiation complex"/>
    <property type="evidence" value="ECO:0007669"/>
    <property type="project" value="UniProtKB-UniRule"/>
</dbReference>
<dbReference type="Proteomes" id="UP000541558">
    <property type="component" value="Unassembled WGS sequence"/>
</dbReference>
<feature type="region of interest" description="Disordered" evidence="7">
    <location>
        <begin position="339"/>
        <end position="365"/>
    </location>
</feature>
<keyword evidence="4 5" id="KW-0648">Protein biosynthesis</keyword>
<dbReference type="GO" id="GO:0003743">
    <property type="term" value="F:translation initiation factor activity"/>
    <property type="evidence" value="ECO:0007669"/>
    <property type="project" value="UniProtKB-UniRule"/>
</dbReference>
<dbReference type="AlphaFoldDB" id="A0A8H5FH37"/>
<evidence type="ECO:0000256" key="7">
    <source>
        <dbReference type="SAM" id="MobiDB-lite"/>
    </source>
</evidence>
<keyword evidence="2 5" id="KW-0396">Initiation factor</keyword>
<evidence type="ECO:0000256" key="2">
    <source>
        <dbReference type="ARBA" id="ARBA00022540"/>
    </source>
</evidence>
<evidence type="ECO:0000256" key="3">
    <source>
        <dbReference type="ARBA" id="ARBA00022884"/>
    </source>
</evidence>
<dbReference type="InterPro" id="IPR055561">
    <property type="entry name" value="DUF7137"/>
</dbReference>
<feature type="domain" description="RRM" evidence="9">
    <location>
        <begin position="220"/>
        <end position="298"/>
    </location>
</feature>
<comment type="caution">
    <text evidence="10">The sequence shown here is derived from an EMBL/GenBank/DDBJ whole genome shotgun (WGS) entry which is preliminary data.</text>
</comment>
<feature type="compositionally biased region" description="Low complexity" evidence="7">
    <location>
        <begin position="168"/>
        <end position="185"/>
    </location>
</feature>
<keyword evidence="8" id="KW-1133">Transmembrane helix</keyword>
<evidence type="ECO:0000256" key="1">
    <source>
        <dbReference type="ARBA" id="ARBA00022490"/>
    </source>
</evidence>
<dbReference type="SMART" id="SM00360">
    <property type="entry name" value="RRM"/>
    <property type="match status" value="1"/>
</dbReference>
<dbReference type="InterPro" id="IPR034240">
    <property type="entry name" value="eIF3G_RRM"/>
</dbReference>
<dbReference type="InterPro" id="IPR024675">
    <property type="entry name" value="eIF3g_N"/>
</dbReference>
<evidence type="ECO:0000313" key="11">
    <source>
        <dbReference type="Proteomes" id="UP000541558"/>
    </source>
</evidence>
<evidence type="ECO:0000256" key="8">
    <source>
        <dbReference type="SAM" id="Phobius"/>
    </source>
</evidence>
<organism evidence="10 11">
    <name type="scientific">Ephemerocybe angulata</name>
    <dbReference type="NCBI Taxonomy" id="980116"/>
    <lineage>
        <taxon>Eukaryota</taxon>
        <taxon>Fungi</taxon>
        <taxon>Dikarya</taxon>
        <taxon>Basidiomycota</taxon>
        <taxon>Agaricomycotina</taxon>
        <taxon>Agaricomycetes</taxon>
        <taxon>Agaricomycetidae</taxon>
        <taxon>Agaricales</taxon>
        <taxon>Agaricineae</taxon>
        <taxon>Psathyrellaceae</taxon>
        <taxon>Ephemerocybe</taxon>
    </lineage>
</organism>